<evidence type="ECO:0000313" key="2">
    <source>
        <dbReference type="EMBL" id="KAF6789981.1"/>
    </source>
</evidence>
<reference evidence="2 3" key="1">
    <citation type="journal article" date="2020" name="Phytopathology">
        <title>Genome Sequence Resources of Colletotrichum truncatum, C. plurivorum, C. musicola, and C. sojae: Four Species Pathogenic to Soybean (Glycine max).</title>
        <authorList>
            <person name="Rogerio F."/>
            <person name="Boufleur T.R."/>
            <person name="Ciampi-Guillardi M."/>
            <person name="Sukno S.A."/>
            <person name="Thon M.R."/>
            <person name="Massola Junior N.S."/>
            <person name="Baroncelli R."/>
        </authorList>
    </citation>
    <scope>NUCLEOTIDE SEQUENCE [LARGE SCALE GENOMIC DNA]</scope>
    <source>
        <strain evidence="2 3">LFN0009</strain>
    </source>
</reference>
<proteinExistence type="predicted"/>
<feature type="region of interest" description="Disordered" evidence="1">
    <location>
        <begin position="36"/>
        <end position="77"/>
    </location>
</feature>
<gene>
    <name evidence="2" type="ORF">CSOJ01_14683</name>
</gene>
<accession>A0A8H6IQ13</accession>
<name>A0A8H6IQ13_9PEZI</name>
<sequence>MRIRDPKTEEDAQGDLNSAATTAKFVITQALIRSARHTDEAWQSRRPSREPNGMGRVMGMAADAGSNGMSWNGMARHDGSDLASPALLARHQDPNEEARPDQTREFRHWFSHSPCVKVMAVIHTTIVVPAMHKLPPWNAGAV</sequence>
<keyword evidence="3" id="KW-1185">Reference proteome</keyword>
<comment type="caution">
    <text evidence="2">The sequence shown here is derived from an EMBL/GenBank/DDBJ whole genome shotgun (WGS) entry which is preliminary data.</text>
</comment>
<organism evidence="2 3">
    <name type="scientific">Colletotrichum sojae</name>
    <dbReference type="NCBI Taxonomy" id="2175907"/>
    <lineage>
        <taxon>Eukaryota</taxon>
        <taxon>Fungi</taxon>
        <taxon>Dikarya</taxon>
        <taxon>Ascomycota</taxon>
        <taxon>Pezizomycotina</taxon>
        <taxon>Sordariomycetes</taxon>
        <taxon>Hypocreomycetidae</taxon>
        <taxon>Glomerellales</taxon>
        <taxon>Glomerellaceae</taxon>
        <taxon>Colletotrichum</taxon>
        <taxon>Colletotrichum orchidearum species complex</taxon>
    </lineage>
</organism>
<dbReference type="EMBL" id="WIGN01000518">
    <property type="protein sequence ID" value="KAF6789981.1"/>
    <property type="molecule type" value="Genomic_DNA"/>
</dbReference>
<protein>
    <submittedName>
        <fullName evidence="2">Uncharacterized protein</fullName>
    </submittedName>
</protein>
<dbReference type="AlphaFoldDB" id="A0A8H6IQ13"/>
<evidence type="ECO:0000256" key="1">
    <source>
        <dbReference type="SAM" id="MobiDB-lite"/>
    </source>
</evidence>
<feature type="compositionally biased region" description="Basic and acidic residues" evidence="1">
    <location>
        <begin position="36"/>
        <end position="49"/>
    </location>
</feature>
<dbReference type="Proteomes" id="UP000652219">
    <property type="component" value="Unassembled WGS sequence"/>
</dbReference>
<evidence type="ECO:0000313" key="3">
    <source>
        <dbReference type="Proteomes" id="UP000652219"/>
    </source>
</evidence>